<dbReference type="Gene3D" id="2.60.200.20">
    <property type="match status" value="1"/>
</dbReference>
<dbReference type="CDD" id="cd00060">
    <property type="entry name" value="FHA"/>
    <property type="match status" value="1"/>
</dbReference>
<keyword evidence="2" id="KW-0812">Transmembrane</keyword>
<comment type="caution">
    <text evidence="4">The sequence shown here is derived from an EMBL/GenBank/DDBJ whole genome shotgun (WGS) entry which is preliminary data.</text>
</comment>
<evidence type="ECO:0000256" key="2">
    <source>
        <dbReference type="SAM" id="Phobius"/>
    </source>
</evidence>
<evidence type="ECO:0000259" key="3">
    <source>
        <dbReference type="PROSITE" id="PS50006"/>
    </source>
</evidence>
<feature type="region of interest" description="Disordered" evidence="1">
    <location>
        <begin position="310"/>
        <end position="332"/>
    </location>
</feature>
<reference evidence="4 5" key="2">
    <citation type="journal article" date="2016" name="Science">
        <title>A bacterium that degrades and assimilates poly(ethylene terephthalate).</title>
        <authorList>
            <person name="Yoshida S."/>
            <person name="Hiraga K."/>
            <person name="Takehana T."/>
            <person name="Taniguchi I."/>
            <person name="Yamaji H."/>
            <person name="Maeda Y."/>
            <person name="Toyohara K."/>
            <person name="Miyamoto K."/>
            <person name="Kimura Y."/>
            <person name="Oda K."/>
        </authorList>
    </citation>
    <scope>NUCLEOTIDE SEQUENCE [LARGE SCALE GENOMIC DNA]</scope>
    <source>
        <strain evidence="5">NBRC 110686 / TISTR 2288 / 201-F6</strain>
    </source>
</reference>
<evidence type="ECO:0000313" key="4">
    <source>
        <dbReference type="EMBL" id="GAP37631.1"/>
    </source>
</evidence>
<accession>A0A0K8P4T0</accession>
<gene>
    <name evidence="4" type="ORF">ISF6_3576</name>
</gene>
<protein>
    <submittedName>
        <fullName evidence="4">FHA domain protein</fullName>
    </submittedName>
</protein>
<keyword evidence="2" id="KW-1133">Transmembrane helix</keyword>
<dbReference type="InterPro" id="IPR032030">
    <property type="entry name" value="YscD_cytoplasmic_dom"/>
</dbReference>
<dbReference type="RefSeq" id="WP_054021555.1">
    <property type="nucleotide sequence ID" value="NZ_BBYR01000052.1"/>
</dbReference>
<feature type="transmembrane region" description="Helical" evidence="2">
    <location>
        <begin position="190"/>
        <end position="212"/>
    </location>
</feature>
<dbReference type="Pfam" id="PF16697">
    <property type="entry name" value="Yop-YscD_cpl"/>
    <property type="match status" value="1"/>
</dbReference>
<feature type="domain" description="FHA" evidence="3">
    <location>
        <begin position="31"/>
        <end position="81"/>
    </location>
</feature>
<name>A0A0K8P4T0_PISS1</name>
<keyword evidence="5" id="KW-1185">Reference proteome</keyword>
<feature type="compositionally biased region" description="Acidic residues" evidence="1">
    <location>
        <begin position="318"/>
        <end position="332"/>
    </location>
</feature>
<sequence length="332" mass="35559">MDDPARRLALIECLERDGRPGRVVDVRAWPLTIGRAFDNDLVIDDPHVAPHHARLELDAAGLPALAVLDTVNGARVDGRRLASGARQALPATGAALQFGQTRLRLRLPGEVLDAERPLPPGLARSALLVLPLFALILGRHAIELDPGASLLAWWPAVVGWPLAMAGWCAAWALVSKLFQHRFEFVAHLRILLPWLLATLAVGVLLPLLGGALGWPLPWYAAGPLQLLMGAAWIHRHLAVVLPAHRRATGVAIGAAALAALATHFAVVHRDTDRWSRAPYMSALPPPALRLGPTAPPQALVDDLAGVVAPLARQAEEARQEDDERGDGDDEGS</sequence>
<evidence type="ECO:0000256" key="1">
    <source>
        <dbReference type="SAM" id="MobiDB-lite"/>
    </source>
</evidence>
<dbReference type="Proteomes" id="UP000037660">
    <property type="component" value="Unassembled WGS sequence"/>
</dbReference>
<dbReference type="AlphaFoldDB" id="A0A0K8P4T0"/>
<evidence type="ECO:0000313" key="5">
    <source>
        <dbReference type="Proteomes" id="UP000037660"/>
    </source>
</evidence>
<proteinExistence type="predicted"/>
<feature type="transmembrane region" description="Helical" evidence="2">
    <location>
        <begin position="247"/>
        <end position="266"/>
    </location>
</feature>
<organism evidence="4 5">
    <name type="scientific">Piscinibacter sakaiensis</name>
    <name type="common">Ideonella sakaiensis</name>
    <dbReference type="NCBI Taxonomy" id="1547922"/>
    <lineage>
        <taxon>Bacteria</taxon>
        <taxon>Pseudomonadati</taxon>
        <taxon>Pseudomonadota</taxon>
        <taxon>Betaproteobacteria</taxon>
        <taxon>Burkholderiales</taxon>
        <taxon>Sphaerotilaceae</taxon>
        <taxon>Piscinibacter</taxon>
    </lineage>
</organism>
<dbReference type="EMBL" id="BBYR01000052">
    <property type="protein sequence ID" value="GAP37631.1"/>
    <property type="molecule type" value="Genomic_DNA"/>
</dbReference>
<dbReference type="InterPro" id="IPR000253">
    <property type="entry name" value="FHA_dom"/>
</dbReference>
<dbReference type="SUPFAM" id="SSF49879">
    <property type="entry name" value="SMAD/FHA domain"/>
    <property type="match status" value="1"/>
</dbReference>
<dbReference type="STRING" id="1547922.ISF6_3576"/>
<dbReference type="PROSITE" id="PS50006">
    <property type="entry name" value="FHA_DOMAIN"/>
    <property type="match status" value="1"/>
</dbReference>
<reference evidence="5" key="1">
    <citation type="submission" date="2015-07" db="EMBL/GenBank/DDBJ databases">
        <title>Discovery of a poly(ethylene terephthalate assimilation.</title>
        <authorList>
            <person name="Yoshida S."/>
            <person name="Hiraga K."/>
            <person name="Takehana T."/>
            <person name="Taniguchi I."/>
            <person name="Yamaji H."/>
            <person name="Maeda Y."/>
            <person name="Toyohara K."/>
            <person name="Miyamoto K."/>
            <person name="Kimura Y."/>
            <person name="Oda K."/>
        </authorList>
    </citation>
    <scope>NUCLEOTIDE SEQUENCE [LARGE SCALE GENOMIC DNA]</scope>
    <source>
        <strain evidence="5">NBRC 110686 / TISTR 2288 / 201-F6</strain>
    </source>
</reference>
<feature type="transmembrane region" description="Helical" evidence="2">
    <location>
        <begin position="122"/>
        <end position="142"/>
    </location>
</feature>
<keyword evidence="2" id="KW-0472">Membrane</keyword>
<feature type="transmembrane region" description="Helical" evidence="2">
    <location>
        <begin position="154"/>
        <end position="178"/>
    </location>
</feature>
<dbReference type="OrthoDB" id="5762105at2"/>
<dbReference type="InterPro" id="IPR008984">
    <property type="entry name" value="SMAD_FHA_dom_sf"/>
</dbReference>